<keyword evidence="8" id="KW-0119">Carbohydrate metabolism</keyword>
<evidence type="ECO:0000256" key="6">
    <source>
        <dbReference type="ARBA" id="ARBA00023024"/>
    </source>
</evidence>
<feature type="disulfide bond" evidence="12">
    <location>
        <begin position="11"/>
        <end position="71"/>
    </location>
</feature>
<dbReference type="Gene3D" id="1.10.530.10">
    <property type="match status" value="1"/>
</dbReference>
<keyword evidence="9" id="KW-0326">Glycosidase</keyword>
<evidence type="ECO:0000256" key="13">
    <source>
        <dbReference type="SAM" id="MobiDB-lite"/>
    </source>
</evidence>
<evidence type="ECO:0000259" key="14">
    <source>
        <dbReference type="Pfam" id="PF00182"/>
    </source>
</evidence>
<dbReference type="InterPro" id="IPR016283">
    <property type="entry name" value="Glyco_hydro_19"/>
</dbReference>
<evidence type="ECO:0000256" key="1">
    <source>
        <dbReference type="ARBA" id="ARBA00000822"/>
    </source>
</evidence>
<dbReference type="CDD" id="cd00325">
    <property type="entry name" value="chitinase_GH19"/>
    <property type="match status" value="1"/>
</dbReference>
<dbReference type="AlphaFoldDB" id="A0A3L6S2Y5"/>
<dbReference type="PANTHER" id="PTHR22595">
    <property type="entry name" value="CHITINASE-RELATED"/>
    <property type="match status" value="1"/>
</dbReference>
<evidence type="ECO:0000256" key="4">
    <source>
        <dbReference type="ARBA" id="ARBA00022801"/>
    </source>
</evidence>
<keyword evidence="7 12" id="KW-1015">Disulfide bond</keyword>
<protein>
    <recommendedName>
        <fullName evidence="3">chitinase</fullName>
        <ecNumber evidence="3">3.2.1.14</ecNumber>
    </recommendedName>
</protein>
<proteinExistence type="inferred from homology"/>
<feature type="disulfide bond" evidence="12">
    <location>
        <begin position="82"/>
        <end position="90"/>
    </location>
</feature>
<dbReference type="Pfam" id="PF00182">
    <property type="entry name" value="Glyco_hydro_19"/>
    <property type="match status" value="1"/>
</dbReference>
<evidence type="ECO:0000256" key="9">
    <source>
        <dbReference type="ARBA" id="ARBA00023295"/>
    </source>
</evidence>
<dbReference type="PIRSF" id="PIRSF001060">
    <property type="entry name" value="Endochitinase"/>
    <property type="match status" value="1"/>
</dbReference>
<keyword evidence="10" id="KW-0624">Polysaccharide degradation</keyword>
<evidence type="ECO:0000256" key="12">
    <source>
        <dbReference type="PIRSR" id="PIRSR001060-2"/>
    </source>
</evidence>
<dbReference type="PANTHER" id="PTHR22595:SF79">
    <property type="entry name" value="CHITINASE 12"/>
    <property type="match status" value="1"/>
</dbReference>
<dbReference type="GO" id="GO:0000272">
    <property type="term" value="P:polysaccharide catabolic process"/>
    <property type="evidence" value="ECO:0007669"/>
    <property type="project" value="UniProtKB-KW"/>
</dbReference>
<evidence type="ECO:0000256" key="11">
    <source>
        <dbReference type="PIRSR" id="PIRSR001060-1"/>
    </source>
</evidence>
<dbReference type="SUPFAM" id="SSF53955">
    <property type="entry name" value="Lysozyme-like"/>
    <property type="match status" value="1"/>
</dbReference>
<dbReference type="STRING" id="4540.A0A3L6S2Y5"/>
<dbReference type="OrthoDB" id="5985073at2759"/>
<evidence type="ECO:0000256" key="8">
    <source>
        <dbReference type="ARBA" id="ARBA00023277"/>
    </source>
</evidence>
<dbReference type="GO" id="GO:0008843">
    <property type="term" value="F:endochitinase activity"/>
    <property type="evidence" value="ECO:0007669"/>
    <property type="project" value="UniProtKB-EC"/>
</dbReference>
<sequence length="199" mass="21759">MILLHRNDGRCPARGFYTYYDAFVTAAGAFPGFGTTGDADTRKREVAARRMHETTAGGMGRPTGRYAWGYCFKEENGGATYCQESTQWPCVPGKRYYGRGPIQLSWNYNYGPAGATEAISVDLLSDPDLVARDAVVSLKTAIWFWMTPQAPKPSSHDVITGQWRALRRRRGRGAAAGRPFGSGSGTSSSPVQSFYHADA</sequence>
<feature type="domain" description="Glycoside hydrolase family 19 catalytic" evidence="14">
    <location>
        <begin position="2"/>
        <end position="169"/>
    </location>
</feature>
<evidence type="ECO:0000256" key="7">
    <source>
        <dbReference type="ARBA" id="ARBA00023157"/>
    </source>
</evidence>
<dbReference type="InterPro" id="IPR023346">
    <property type="entry name" value="Lysozyme-like_dom_sf"/>
</dbReference>
<evidence type="ECO:0000256" key="3">
    <source>
        <dbReference type="ARBA" id="ARBA00012729"/>
    </source>
</evidence>
<keyword evidence="16" id="KW-1185">Reference proteome</keyword>
<feature type="region of interest" description="Disordered" evidence="13">
    <location>
        <begin position="174"/>
        <end position="199"/>
    </location>
</feature>
<reference evidence="16" key="1">
    <citation type="journal article" date="2019" name="Nat. Commun.">
        <title>The genome of broomcorn millet.</title>
        <authorList>
            <person name="Zou C."/>
            <person name="Miki D."/>
            <person name="Li D."/>
            <person name="Tang Q."/>
            <person name="Xiao L."/>
            <person name="Rajput S."/>
            <person name="Deng P."/>
            <person name="Jia W."/>
            <person name="Huang R."/>
            <person name="Zhang M."/>
            <person name="Sun Y."/>
            <person name="Hu J."/>
            <person name="Fu X."/>
            <person name="Schnable P.S."/>
            <person name="Li F."/>
            <person name="Zhang H."/>
            <person name="Feng B."/>
            <person name="Zhu X."/>
            <person name="Liu R."/>
            <person name="Schnable J.C."/>
            <person name="Zhu J.-K."/>
            <person name="Zhang H."/>
        </authorList>
    </citation>
    <scope>NUCLEOTIDE SEQUENCE [LARGE SCALE GENOMIC DNA]</scope>
</reference>
<evidence type="ECO:0000313" key="15">
    <source>
        <dbReference type="EMBL" id="RLN13285.1"/>
    </source>
</evidence>
<dbReference type="Gene3D" id="3.30.20.10">
    <property type="entry name" value="Endochitinase, domain 2"/>
    <property type="match status" value="1"/>
</dbReference>
<dbReference type="InterPro" id="IPR000726">
    <property type="entry name" value="Glyco_hydro_19_cat"/>
</dbReference>
<dbReference type="EC" id="3.2.1.14" evidence="3"/>
<gene>
    <name evidence="15" type="ORF">C2845_PM09G23840</name>
</gene>
<dbReference type="EMBL" id="PQIB02000006">
    <property type="protein sequence ID" value="RLN13285.1"/>
    <property type="molecule type" value="Genomic_DNA"/>
</dbReference>
<name>A0A3L6S2Y5_PANMI</name>
<dbReference type="GO" id="GO:0050832">
    <property type="term" value="P:defense response to fungus"/>
    <property type="evidence" value="ECO:0007669"/>
    <property type="project" value="UniProtKB-ARBA"/>
</dbReference>
<accession>A0A3L6S2Y5</accession>
<keyword evidence="6" id="KW-0146">Chitin degradation</keyword>
<dbReference type="GO" id="GO:0016998">
    <property type="term" value="P:cell wall macromolecule catabolic process"/>
    <property type="evidence" value="ECO:0007669"/>
    <property type="project" value="InterPro"/>
</dbReference>
<evidence type="ECO:0000256" key="2">
    <source>
        <dbReference type="ARBA" id="ARBA00009373"/>
    </source>
</evidence>
<comment type="similarity">
    <text evidence="2">Belongs to the glycosyl hydrolase 19 family. Chitinase class I subfamily.</text>
</comment>
<dbReference type="FunFam" id="3.30.20.10:FF:000001">
    <property type="entry name" value="Endochitinase (Chitinase)"/>
    <property type="match status" value="1"/>
</dbReference>
<keyword evidence="5" id="KW-0611">Plant defense</keyword>
<evidence type="ECO:0000256" key="10">
    <source>
        <dbReference type="ARBA" id="ARBA00023326"/>
    </source>
</evidence>
<comment type="caution">
    <text evidence="15">The sequence shown here is derived from an EMBL/GenBank/DDBJ whole genome shotgun (WGS) entry which is preliminary data.</text>
</comment>
<organism evidence="15 16">
    <name type="scientific">Panicum miliaceum</name>
    <name type="common">Proso millet</name>
    <name type="synonym">Broomcorn millet</name>
    <dbReference type="NCBI Taxonomy" id="4540"/>
    <lineage>
        <taxon>Eukaryota</taxon>
        <taxon>Viridiplantae</taxon>
        <taxon>Streptophyta</taxon>
        <taxon>Embryophyta</taxon>
        <taxon>Tracheophyta</taxon>
        <taxon>Spermatophyta</taxon>
        <taxon>Magnoliopsida</taxon>
        <taxon>Liliopsida</taxon>
        <taxon>Poales</taxon>
        <taxon>Poaceae</taxon>
        <taxon>PACMAD clade</taxon>
        <taxon>Panicoideae</taxon>
        <taxon>Panicodae</taxon>
        <taxon>Paniceae</taxon>
        <taxon>Panicinae</taxon>
        <taxon>Panicum</taxon>
        <taxon>Panicum sect. Panicum</taxon>
    </lineage>
</organism>
<dbReference type="Proteomes" id="UP000275267">
    <property type="component" value="Unassembled WGS sequence"/>
</dbReference>
<dbReference type="GO" id="GO:0006032">
    <property type="term" value="P:chitin catabolic process"/>
    <property type="evidence" value="ECO:0007669"/>
    <property type="project" value="UniProtKB-KW"/>
</dbReference>
<evidence type="ECO:0000313" key="16">
    <source>
        <dbReference type="Proteomes" id="UP000275267"/>
    </source>
</evidence>
<evidence type="ECO:0000256" key="5">
    <source>
        <dbReference type="ARBA" id="ARBA00022821"/>
    </source>
</evidence>
<feature type="active site" description="Proton donor" evidence="11">
    <location>
        <position position="53"/>
    </location>
</feature>
<comment type="catalytic activity">
    <reaction evidence="1">
        <text>Random endo-hydrolysis of N-acetyl-beta-D-glucosaminide (1-&gt;4)-beta-linkages in chitin and chitodextrins.</text>
        <dbReference type="EC" id="3.2.1.14"/>
    </reaction>
</comment>
<keyword evidence="4" id="KW-0378">Hydrolase</keyword>